<dbReference type="EMBL" id="CM047905">
    <property type="protein sequence ID" value="KAJ0088393.1"/>
    <property type="molecule type" value="Genomic_DNA"/>
</dbReference>
<name>A0ACC1AP19_9ROSI</name>
<dbReference type="Proteomes" id="UP001164250">
    <property type="component" value="Chromosome 9"/>
</dbReference>
<reference evidence="2" key="1">
    <citation type="journal article" date="2023" name="G3 (Bethesda)">
        <title>Genome assembly and association tests identify interacting loci associated with vigor, precocity, and sex in interspecific pistachio rootstocks.</title>
        <authorList>
            <person name="Palmer W."/>
            <person name="Jacygrad E."/>
            <person name="Sagayaradj S."/>
            <person name="Cavanaugh K."/>
            <person name="Han R."/>
            <person name="Bertier L."/>
            <person name="Beede B."/>
            <person name="Kafkas S."/>
            <person name="Golino D."/>
            <person name="Preece J."/>
            <person name="Michelmore R."/>
        </authorList>
    </citation>
    <scope>NUCLEOTIDE SEQUENCE [LARGE SCALE GENOMIC DNA]</scope>
</reference>
<accession>A0ACC1AP19</accession>
<gene>
    <name evidence="1" type="ORF">Patl1_31482</name>
</gene>
<sequence>MAHFAYTSPPVANPFSIISPQFCAHPCPFELAIVKKFKTITDGKFVVQDMNVNIHFKLKVKKSSSGRVLIDSAGNPIVTLREKVLYHYFLYLTVRISLHHCFLQ</sequence>
<organism evidence="1 2">
    <name type="scientific">Pistacia atlantica</name>
    <dbReference type="NCBI Taxonomy" id="434234"/>
    <lineage>
        <taxon>Eukaryota</taxon>
        <taxon>Viridiplantae</taxon>
        <taxon>Streptophyta</taxon>
        <taxon>Embryophyta</taxon>
        <taxon>Tracheophyta</taxon>
        <taxon>Spermatophyta</taxon>
        <taxon>Magnoliopsida</taxon>
        <taxon>eudicotyledons</taxon>
        <taxon>Gunneridae</taxon>
        <taxon>Pentapetalae</taxon>
        <taxon>rosids</taxon>
        <taxon>malvids</taxon>
        <taxon>Sapindales</taxon>
        <taxon>Anacardiaceae</taxon>
        <taxon>Pistacia</taxon>
    </lineage>
</organism>
<comment type="caution">
    <text evidence="1">The sequence shown here is derived from an EMBL/GenBank/DDBJ whole genome shotgun (WGS) entry which is preliminary data.</text>
</comment>
<protein>
    <submittedName>
        <fullName evidence="1">Uncharacterized protein</fullName>
    </submittedName>
</protein>
<keyword evidence="2" id="KW-1185">Reference proteome</keyword>
<proteinExistence type="predicted"/>
<evidence type="ECO:0000313" key="2">
    <source>
        <dbReference type="Proteomes" id="UP001164250"/>
    </source>
</evidence>
<evidence type="ECO:0000313" key="1">
    <source>
        <dbReference type="EMBL" id="KAJ0088393.1"/>
    </source>
</evidence>